<reference evidence="1 2" key="1">
    <citation type="submission" date="2018-07" db="EMBL/GenBank/DDBJ databases">
        <title>The genomes of Aspergillus section Nigri reveals drivers in fungal speciation.</title>
        <authorList>
            <consortium name="DOE Joint Genome Institute"/>
            <person name="Vesth T.C."/>
            <person name="Nybo J."/>
            <person name="Theobald S."/>
            <person name="Brandl J."/>
            <person name="Frisvad J.C."/>
            <person name="Nielsen K.F."/>
            <person name="Lyhne E.K."/>
            <person name="Kogle M.E."/>
            <person name="Kuo A."/>
            <person name="Riley R."/>
            <person name="Clum A."/>
            <person name="Nolan M."/>
            <person name="Lipzen A."/>
            <person name="Salamov A."/>
            <person name="Henrissat B."/>
            <person name="Wiebenga A."/>
            <person name="De vries R.P."/>
            <person name="Grigoriev I.V."/>
            <person name="Mortensen U.H."/>
            <person name="Andersen M.R."/>
            <person name="Baker S.E."/>
        </authorList>
    </citation>
    <scope>NUCLEOTIDE SEQUENCE [LARGE SCALE GENOMIC DNA]</scope>
    <source>
        <strain evidence="1 2">CBS 139.54b</strain>
    </source>
</reference>
<name>A0A3F3QE73_9EURO</name>
<dbReference type="GeneID" id="38133262"/>
<dbReference type="AlphaFoldDB" id="A0A3F3QE73"/>
<dbReference type="RefSeq" id="XP_026630590.1">
    <property type="nucleotide sequence ID" value="XM_026764906.1"/>
</dbReference>
<proteinExistence type="predicted"/>
<keyword evidence="2" id="KW-1185">Reference proteome</keyword>
<dbReference type="Proteomes" id="UP000253729">
    <property type="component" value="Unassembled WGS sequence"/>
</dbReference>
<gene>
    <name evidence="1" type="ORF">BDQ94DRAFT_136655</name>
</gene>
<sequence>MDGFWSPATPSISFGTSPPGLPRRNIHLSFYHIPMGVILHRGVRGSSPDDERSWFYHFRVIIGVT</sequence>
<accession>A0A3F3QE73</accession>
<evidence type="ECO:0000313" key="2">
    <source>
        <dbReference type="Proteomes" id="UP000253729"/>
    </source>
</evidence>
<dbReference type="EMBL" id="KZ852035">
    <property type="protein sequence ID" value="RDH37568.1"/>
    <property type="molecule type" value="Genomic_DNA"/>
</dbReference>
<protein>
    <submittedName>
        <fullName evidence="1">Uncharacterized protein</fullName>
    </submittedName>
</protein>
<evidence type="ECO:0000313" key="1">
    <source>
        <dbReference type="EMBL" id="RDH37568.1"/>
    </source>
</evidence>
<organism evidence="1 2">
    <name type="scientific">Aspergillus welwitschiae</name>
    <dbReference type="NCBI Taxonomy" id="1341132"/>
    <lineage>
        <taxon>Eukaryota</taxon>
        <taxon>Fungi</taxon>
        <taxon>Dikarya</taxon>
        <taxon>Ascomycota</taxon>
        <taxon>Pezizomycotina</taxon>
        <taxon>Eurotiomycetes</taxon>
        <taxon>Eurotiomycetidae</taxon>
        <taxon>Eurotiales</taxon>
        <taxon>Aspergillaceae</taxon>
        <taxon>Aspergillus</taxon>
        <taxon>Aspergillus subgen. Circumdati</taxon>
    </lineage>
</organism>